<evidence type="ECO:0000313" key="3">
    <source>
        <dbReference type="Proteomes" id="UP000663861"/>
    </source>
</evidence>
<gene>
    <name evidence="2" type="ORF">RDB_LOCUS49308</name>
</gene>
<sequence length="241" mass="25689">MPPDTNKRRKVKDKALARVSRSAPRFWSRSLAEDCQLAVLSPWQQYQRDIQDRVGLRQKGQRLGRSIAGGEGIQHCSSTSARKTPAPSNDDCSAPSDDDCSAPSDDDCPAPSEPSLHPPPAPVLDRSSPPLRSVRPLVSYASSPPPSPPAEHPTPSPSPVRHQPTSESRSSSPDLRPLAWFLGLPPPPVSFPVPVPIPVVPCTPSSLPGCFASLTPDRLTLPPSSVRPSGQASEDTSATVD</sequence>
<feature type="region of interest" description="Disordered" evidence="1">
    <location>
        <begin position="1"/>
        <end position="23"/>
    </location>
</feature>
<feature type="compositionally biased region" description="Polar residues" evidence="1">
    <location>
        <begin position="163"/>
        <end position="173"/>
    </location>
</feature>
<evidence type="ECO:0000256" key="1">
    <source>
        <dbReference type="SAM" id="MobiDB-lite"/>
    </source>
</evidence>
<proteinExistence type="predicted"/>
<evidence type="ECO:0000313" key="2">
    <source>
        <dbReference type="EMBL" id="CAE6446961.1"/>
    </source>
</evidence>
<feature type="compositionally biased region" description="Acidic residues" evidence="1">
    <location>
        <begin position="96"/>
        <end position="108"/>
    </location>
</feature>
<accession>A0A8H3GEJ8</accession>
<feature type="region of interest" description="Disordered" evidence="1">
    <location>
        <begin position="211"/>
        <end position="241"/>
    </location>
</feature>
<comment type="caution">
    <text evidence="2">The sequence shown here is derived from an EMBL/GenBank/DDBJ whole genome shotgun (WGS) entry which is preliminary data.</text>
</comment>
<reference evidence="2" key="1">
    <citation type="submission" date="2021-01" db="EMBL/GenBank/DDBJ databases">
        <authorList>
            <person name="Kaushik A."/>
        </authorList>
    </citation>
    <scope>NUCLEOTIDE SEQUENCE</scope>
    <source>
        <strain evidence="2">AG4-RS23</strain>
    </source>
</reference>
<feature type="compositionally biased region" description="Pro residues" evidence="1">
    <location>
        <begin position="143"/>
        <end position="158"/>
    </location>
</feature>
<dbReference type="AlphaFoldDB" id="A0A8H3GEJ8"/>
<dbReference type="EMBL" id="CAJMWY010000783">
    <property type="protein sequence ID" value="CAE6446961.1"/>
    <property type="molecule type" value="Genomic_DNA"/>
</dbReference>
<organism evidence="2 3">
    <name type="scientific">Rhizoctonia solani</name>
    <dbReference type="NCBI Taxonomy" id="456999"/>
    <lineage>
        <taxon>Eukaryota</taxon>
        <taxon>Fungi</taxon>
        <taxon>Dikarya</taxon>
        <taxon>Basidiomycota</taxon>
        <taxon>Agaricomycotina</taxon>
        <taxon>Agaricomycetes</taxon>
        <taxon>Cantharellales</taxon>
        <taxon>Ceratobasidiaceae</taxon>
        <taxon>Rhizoctonia</taxon>
    </lineage>
</organism>
<feature type="compositionally biased region" description="Polar residues" evidence="1">
    <location>
        <begin position="222"/>
        <end position="241"/>
    </location>
</feature>
<protein>
    <submittedName>
        <fullName evidence="2">Uncharacterized protein</fullName>
    </submittedName>
</protein>
<name>A0A8H3GEJ8_9AGAM</name>
<dbReference type="Proteomes" id="UP000663861">
    <property type="component" value="Unassembled WGS sequence"/>
</dbReference>
<feature type="region of interest" description="Disordered" evidence="1">
    <location>
        <begin position="61"/>
        <end position="181"/>
    </location>
</feature>
<feature type="compositionally biased region" description="Low complexity" evidence="1">
    <location>
        <begin position="85"/>
        <end position="95"/>
    </location>
</feature>